<feature type="compositionally biased region" description="Basic and acidic residues" evidence="1">
    <location>
        <begin position="1442"/>
        <end position="1464"/>
    </location>
</feature>
<feature type="compositionally biased region" description="Low complexity" evidence="1">
    <location>
        <begin position="43"/>
        <end position="58"/>
    </location>
</feature>
<feature type="compositionally biased region" description="Basic and acidic residues" evidence="1">
    <location>
        <begin position="883"/>
        <end position="896"/>
    </location>
</feature>
<feature type="compositionally biased region" description="Basic and acidic residues" evidence="1">
    <location>
        <begin position="207"/>
        <end position="227"/>
    </location>
</feature>
<feature type="compositionally biased region" description="Low complexity" evidence="1">
    <location>
        <begin position="1836"/>
        <end position="1854"/>
    </location>
</feature>
<accession>A0ABP0B223</accession>
<feature type="domain" description="DBL homology" evidence="2">
    <location>
        <begin position="1067"/>
        <end position="1269"/>
    </location>
</feature>
<feature type="compositionally biased region" description="Polar residues" evidence="1">
    <location>
        <begin position="729"/>
        <end position="739"/>
    </location>
</feature>
<feature type="region of interest" description="Disordered" evidence="1">
    <location>
        <begin position="447"/>
        <end position="641"/>
    </location>
</feature>
<feature type="region of interest" description="Disordered" evidence="1">
    <location>
        <begin position="691"/>
        <end position="1025"/>
    </location>
</feature>
<dbReference type="Pfam" id="PF24340">
    <property type="entry name" value="DH_2"/>
    <property type="match status" value="1"/>
</dbReference>
<feature type="compositionally biased region" description="Basic residues" evidence="1">
    <location>
        <begin position="557"/>
        <end position="576"/>
    </location>
</feature>
<feature type="compositionally biased region" description="Low complexity" evidence="1">
    <location>
        <begin position="1576"/>
        <end position="1594"/>
    </location>
</feature>
<feature type="compositionally biased region" description="Low complexity" evidence="1">
    <location>
        <begin position="16"/>
        <end position="28"/>
    </location>
</feature>
<feature type="compositionally biased region" description="Basic and acidic residues" evidence="1">
    <location>
        <begin position="447"/>
        <end position="458"/>
    </location>
</feature>
<reference evidence="5 6" key="1">
    <citation type="submission" date="2024-01" db="EMBL/GenBank/DDBJ databases">
        <authorList>
            <person name="Allen C."/>
            <person name="Tagirdzhanova G."/>
        </authorList>
    </citation>
    <scope>NUCLEOTIDE SEQUENCE [LARGE SCALE GENOMIC DNA]</scope>
</reference>
<name>A0ABP0B223_9PEZI</name>
<feature type="compositionally biased region" description="Low complexity" evidence="1">
    <location>
        <begin position="485"/>
        <end position="505"/>
    </location>
</feature>
<feature type="compositionally biased region" description="Low complexity" evidence="1">
    <location>
        <begin position="392"/>
        <end position="404"/>
    </location>
</feature>
<dbReference type="InterPro" id="IPR056416">
    <property type="entry name" value="DH_2_fung"/>
</dbReference>
<dbReference type="InterPro" id="IPR056222">
    <property type="entry name" value="PH_23"/>
</dbReference>
<feature type="compositionally biased region" description="Basic and acidic residues" evidence="1">
    <location>
        <begin position="856"/>
        <end position="866"/>
    </location>
</feature>
<feature type="compositionally biased region" description="Polar residues" evidence="1">
    <location>
        <begin position="506"/>
        <end position="538"/>
    </location>
</feature>
<feature type="region of interest" description="Disordered" evidence="1">
    <location>
        <begin position="1422"/>
        <end position="1648"/>
    </location>
</feature>
<feature type="compositionally biased region" description="Polar residues" evidence="1">
    <location>
        <begin position="1634"/>
        <end position="1647"/>
    </location>
</feature>
<evidence type="ECO:0000259" key="3">
    <source>
        <dbReference type="Pfam" id="PF24344"/>
    </source>
</evidence>
<feature type="compositionally biased region" description="Polar residues" evidence="1">
    <location>
        <begin position="29"/>
        <end position="41"/>
    </location>
</feature>
<proteinExistence type="predicted"/>
<dbReference type="InterPro" id="IPR056223">
    <property type="entry name" value="PH_24"/>
</dbReference>
<dbReference type="InterPro" id="IPR051144">
    <property type="entry name" value="Formin_homology_domain"/>
</dbReference>
<feature type="compositionally biased region" description="Polar residues" evidence="1">
    <location>
        <begin position="307"/>
        <end position="316"/>
    </location>
</feature>
<feature type="region of interest" description="Disordered" evidence="1">
    <location>
        <begin position="1869"/>
        <end position="1908"/>
    </location>
</feature>
<feature type="compositionally biased region" description="Low complexity" evidence="1">
    <location>
        <begin position="794"/>
        <end position="805"/>
    </location>
</feature>
<feature type="compositionally biased region" description="Basic and acidic residues" evidence="1">
    <location>
        <begin position="317"/>
        <end position="329"/>
    </location>
</feature>
<protein>
    <recommendedName>
        <fullName evidence="7">Glucan 4-alpha-glucosidase</fullName>
    </recommendedName>
</protein>
<feature type="region of interest" description="Disordered" evidence="1">
    <location>
        <begin position="139"/>
        <end position="430"/>
    </location>
</feature>
<evidence type="ECO:0008006" key="7">
    <source>
        <dbReference type="Google" id="ProtNLM"/>
    </source>
</evidence>
<feature type="compositionally biased region" description="Polar residues" evidence="1">
    <location>
        <begin position="924"/>
        <end position="935"/>
    </location>
</feature>
<sequence length="2070" mass="225948">MPSSPSQAPTEDDESSSSSSSSDLSTSTCRNRNVSAGQTPKSAPAAAVATGLGATPAGMANRPRRLSQTPKVQPTLLTDFFLGRPSQARVQAQRKRMSDAAAVKAELRTAMRQSSVQRIQQPGGVRDRVKNWQKANAAAMVGGNPEAEPSEPTEIAVGADDKSVIEEDRIRIRARQKKRVTRPPNTRNEYPKTDGEDNGQLGRRKSSRGEKPSGKSEGDTGSDKGYDVFEDPGPKFHSMKAPPKGRPGLNNLINEGGSPPKKRIVSDEHWKKQRNRPSPKTRSPKTRPGAAATGAAGMPIPRDFLQRTAQNPTVQNKIRDWAKRVEPPDPSKPIYDNDDDIGYRKPRAKKPVNDEDSDLSKGPGPTSWRSAPDDGIRVQPLRSTRSADDTQAKQQRQQQQQQQQKQERAAKESTTRWKKADDDGIRVRPVLPNESMEDIIEVILSEDEKPAAVERKSLPNDGIRARPLATSTPNNINAKRGLPRSASTSKKTASTSATATATTSTPSQIRSNSYSYATSTVRSAPTESTQLGQSSLGVTESALGEQDSVLDTPTKKPVPRPRPKSKGKQPAPRRRSLSPTETRGDEATTTTRTTRTKRTTRTGSLDDGSEGSRSWSGEEGIDESIADSYGPSTVPPKSLADIPVGYSAFSELDLPIRGEAGRGRSRAVRKESFKGVPNVLKKVVSEGKKILHDRVDPPKPVVNQPPSIENWLHDTVDPFVEPAPARKVSSAQTRQSTETQWKKDAQRRSTSQSRKREAEPSPTRVQETRRASGSGQKEPEAKPVSRSEVVPSATETITTTATRTTPIKNRSTPATMTPEAAPETPTQKSDSASGLKRSGATRSASSPLKSGGAKKPFRELLRDAFRGESGVVYKPTTSYPSYEDGRDRDRDRDRYLGTDSEDSYGDTIDDRKPRRRRSSGGSSQDGTLTTITESAVDSGITGSSDGTSSFASSATPSYGGPRRRPPPTNGDHELSTIVSVASYSTRPSDTMSTISESTVTQDTAFSKGSGDLSRKKSDKSSTGLKRRLTKHSDLVSVLSLPEDSQLPARTRSIRLARSLHRKTSKLDNATLDDLLLEFQEDENIYRRELKTLASGVIPVLLTQFVDQNGDRRAKDVFRADISSHKADLMSRAVVNMGVALEKLSLLHQFVPVTDAPRMVDWLEKVYPIYDKYLDVWRLGFQGVIVNLAPAAGKSAEEDSLVNGMERNEDGDVLDENGERVDVAYLLRRPLVRIKWMLKFAKGVNIILGRGVAGDIVYKLENLHEKARRRNREETARKTDEDASNTDTTRVRDLRNLAILDNVAIDQTRQVSAKDWFNMSLSHSNGQRLECQVELIFRDKINDASDRGDVLIRETGGGDRSWLLFPPISMSQISASKARGQDSLSLTMMIRDTYMGREWYELITIYAELEETVEDWLDILGRSPVPPPPLPPVTSKRTSLTPRKAEDLLDVPVGERKYKNTREDGTQPESESPRTPTTLPSRYHKRRPSGPTAFPPRNDSLSHPLSEDMRPDPLQLKSSSATAPTIHDDAPPPPPVHRAPVQKSAPIVEPPVDLNPPSTLRVRRRTSSPLKHEYHPSDISSGSNSTSESSGSESDASSDDELEEDDVPDTLPGISIKHPHHHPHPSELGAAESVVSESSITPSNSASQAGLPGLQASYPSAYNLQLLASISYWSNRKGQWKDLGDETSAIVITPGLIEAYSHGTKPISTQHGPGFANPSSEGLDASAARPLIALDLTPLVMIRQSTVVDLEIRSPVRSYAKYCHLDASIFRFRTQSPAELVNLYTAVHESRMNNAKFKALEEEARFRSFGQPQPTGDAGDDTSSRRRRSWFGRKNSYRASARAPSQSQGSSSSISATSFLRRLTGGGNNTAFNINRSSVDRQSRAGSGGASFYTSSGSSSASGGGGGVFSLHVPRSPSVSLAESSNRGIQAALGSSNIKMRCHLQTSANKWEDRGNCLLTIARPPPGVRQELTIYHGLEKRVLVVSIPKKQSEKPLVVVDVVVGSACFSRLAARGIVLNVWEEIRDEQNRVGLVPSTGAVAGHVRKWCFQFSSAAVASWVFGLVASEVEIA</sequence>
<feature type="compositionally biased region" description="Low complexity" evidence="1">
    <location>
        <begin position="937"/>
        <end position="955"/>
    </location>
</feature>
<dbReference type="Pfam" id="PF24344">
    <property type="entry name" value="PH_23"/>
    <property type="match status" value="1"/>
</dbReference>
<feature type="compositionally biased region" description="Basic residues" evidence="1">
    <location>
        <begin position="172"/>
        <end position="181"/>
    </location>
</feature>
<dbReference type="Pfam" id="PF24345">
    <property type="entry name" value="PH_24"/>
    <property type="match status" value="1"/>
</dbReference>
<feature type="compositionally biased region" description="Basic residues" evidence="1">
    <location>
        <begin position="271"/>
        <end position="285"/>
    </location>
</feature>
<feature type="compositionally biased region" description="Basic and acidic residues" evidence="1">
    <location>
        <begin position="159"/>
        <end position="171"/>
    </location>
</feature>
<feature type="compositionally biased region" description="Low complexity" evidence="1">
    <location>
        <begin position="812"/>
        <end position="826"/>
    </location>
</feature>
<feature type="compositionally biased region" description="Acidic residues" evidence="1">
    <location>
        <begin position="1595"/>
        <end position="1607"/>
    </location>
</feature>
<feature type="compositionally biased region" description="Basic and acidic residues" evidence="1">
    <location>
        <begin position="1267"/>
        <end position="1280"/>
    </location>
</feature>
<feature type="compositionally biased region" description="Low complexity" evidence="1">
    <location>
        <begin position="1889"/>
        <end position="1900"/>
    </location>
</feature>
<dbReference type="EMBL" id="CAWUHB010000006">
    <property type="protein sequence ID" value="CAK7213374.1"/>
    <property type="molecule type" value="Genomic_DNA"/>
</dbReference>
<feature type="compositionally biased region" description="Polar residues" evidence="1">
    <location>
        <begin position="976"/>
        <end position="1006"/>
    </location>
</feature>
<comment type="caution">
    <text evidence="5">The sequence shown here is derived from an EMBL/GenBank/DDBJ whole genome shotgun (WGS) entry which is preliminary data.</text>
</comment>
<feature type="region of interest" description="Disordered" evidence="1">
    <location>
        <begin position="1"/>
        <end position="73"/>
    </location>
</feature>
<evidence type="ECO:0000313" key="6">
    <source>
        <dbReference type="Proteomes" id="UP001642405"/>
    </source>
</evidence>
<feature type="domain" description="PH" evidence="4">
    <location>
        <begin position="1659"/>
        <end position="1805"/>
    </location>
</feature>
<feature type="domain" description="PH" evidence="3">
    <location>
        <begin position="1284"/>
        <end position="1426"/>
    </location>
</feature>
<dbReference type="PANTHER" id="PTHR45733">
    <property type="entry name" value="FORMIN-J"/>
    <property type="match status" value="1"/>
</dbReference>
<evidence type="ECO:0000259" key="2">
    <source>
        <dbReference type="Pfam" id="PF24340"/>
    </source>
</evidence>
<gene>
    <name evidence="5" type="ORF">SCUCBS95973_001782</name>
</gene>
<feature type="region of interest" description="Disordered" evidence="1">
    <location>
        <begin position="1804"/>
        <end position="1854"/>
    </location>
</feature>
<keyword evidence="6" id="KW-1185">Reference proteome</keyword>
<evidence type="ECO:0000313" key="5">
    <source>
        <dbReference type="EMBL" id="CAK7213374.1"/>
    </source>
</evidence>
<evidence type="ECO:0000256" key="1">
    <source>
        <dbReference type="SAM" id="MobiDB-lite"/>
    </source>
</evidence>
<feature type="compositionally biased region" description="Basic and acidic residues" evidence="1">
    <location>
        <begin position="405"/>
        <end position="426"/>
    </location>
</feature>
<feature type="compositionally biased region" description="Polar residues" evidence="1">
    <location>
        <begin position="1466"/>
        <end position="1479"/>
    </location>
</feature>
<organism evidence="5 6">
    <name type="scientific">Sporothrix curviconia</name>
    <dbReference type="NCBI Taxonomy" id="1260050"/>
    <lineage>
        <taxon>Eukaryota</taxon>
        <taxon>Fungi</taxon>
        <taxon>Dikarya</taxon>
        <taxon>Ascomycota</taxon>
        <taxon>Pezizomycotina</taxon>
        <taxon>Sordariomycetes</taxon>
        <taxon>Sordariomycetidae</taxon>
        <taxon>Ophiostomatales</taxon>
        <taxon>Ophiostomataceae</taxon>
        <taxon>Sporothrix</taxon>
    </lineage>
</organism>
<dbReference type="Proteomes" id="UP001642405">
    <property type="component" value="Unassembled WGS sequence"/>
</dbReference>
<evidence type="ECO:0000259" key="4">
    <source>
        <dbReference type="Pfam" id="PF24345"/>
    </source>
</evidence>
<feature type="region of interest" description="Disordered" evidence="1">
    <location>
        <begin position="1267"/>
        <end position="1286"/>
    </location>
</feature>